<reference evidence="1 2" key="1">
    <citation type="journal article" date="2017" name="Environ. Microbiol.">
        <title>Genomic and physiological analyses of 'Reinekea forsetii' reveal a versatile opportunistic lifestyle during spring algae blooms.</title>
        <authorList>
            <person name="Avci B."/>
            <person name="Hahnke R.L."/>
            <person name="Chafee M."/>
            <person name="Fischer T."/>
            <person name="Gruber-Vodicka H."/>
            <person name="Tegetmeyer H.E."/>
            <person name="Harder J."/>
            <person name="Fuchs B.M."/>
            <person name="Amann R.I."/>
            <person name="Teeling H."/>
        </authorList>
    </citation>
    <scope>NUCLEOTIDE SEQUENCE [LARGE SCALE GENOMIC DNA]</scope>
    <source>
        <strain evidence="1 2">Hel1_31_D35</strain>
    </source>
</reference>
<dbReference type="Proteomes" id="UP000229757">
    <property type="component" value="Chromosome"/>
</dbReference>
<evidence type="ECO:0000313" key="2">
    <source>
        <dbReference type="Proteomes" id="UP000229757"/>
    </source>
</evidence>
<accession>A0A2K8KPC4</accession>
<name>A0A2K8KPC4_9GAMM</name>
<dbReference type="OrthoDB" id="9813126at2"/>
<gene>
    <name evidence="1" type="ORF">REIFOR_01479</name>
</gene>
<organism evidence="1 2">
    <name type="scientific">Reinekea forsetii</name>
    <dbReference type="NCBI Taxonomy" id="1336806"/>
    <lineage>
        <taxon>Bacteria</taxon>
        <taxon>Pseudomonadati</taxon>
        <taxon>Pseudomonadota</taxon>
        <taxon>Gammaproteobacteria</taxon>
        <taxon>Oceanospirillales</taxon>
        <taxon>Saccharospirillaceae</taxon>
        <taxon>Reinekea</taxon>
    </lineage>
</organism>
<evidence type="ECO:0000313" key="1">
    <source>
        <dbReference type="EMBL" id="ATX76625.1"/>
    </source>
</evidence>
<dbReference type="EMBL" id="CP011797">
    <property type="protein sequence ID" value="ATX76625.1"/>
    <property type="molecule type" value="Genomic_DNA"/>
</dbReference>
<sequence>MKQERVQWRNYQKRNEAQQDVMNYITMCYNSHIWHSY</sequence>
<dbReference type="KEGG" id="rfo:REIFOR_01479"/>
<proteinExistence type="predicted"/>
<protein>
    <submittedName>
        <fullName evidence="1">Integrase-like protein</fullName>
    </submittedName>
</protein>
<keyword evidence="2" id="KW-1185">Reference proteome</keyword>
<dbReference type="AlphaFoldDB" id="A0A2K8KPC4"/>